<keyword evidence="3" id="KW-0597">Phosphoprotein</keyword>
<protein>
    <recommendedName>
        <fullName evidence="2">histidine kinase</fullName>
        <ecNumber evidence="2">2.7.13.3</ecNumber>
    </recommendedName>
</protein>
<dbReference type="InterPro" id="IPR013767">
    <property type="entry name" value="PAS_fold"/>
</dbReference>
<gene>
    <name evidence="8" type="ORF">S01H4_19494</name>
</gene>
<dbReference type="SMART" id="SM00091">
    <property type="entry name" value="PAS"/>
    <property type="match status" value="2"/>
</dbReference>
<dbReference type="PANTHER" id="PTHR43304">
    <property type="entry name" value="PHYTOCHROME-LIKE PROTEIN CPH1"/>
    <property type="match status" value="1"/>
</dbReference>
<feature type="non-terminal residue" evidence="8">
    <location>
        <position position="1"/>
    </location>
</feature>
<dbReference type="NCBIfam" id="TIGR00229">
    <property type="entry name" value="sensory_box"/>
    <property type="match status" value="2"/>
</dbReference>
<evidence type="ECO:0000259" key="6">
    <source>
        <dbReference type="PROSITE" id="PS50112"/>
    </source>
</evidence>
<dbReference type="InterPro" id="IPR035965">
    <property type="entry name" value="PAS-like_dom_sf"/>
</dbReference>
<dbReference type="EMBL" id="BART01008699">
    <property type="protein sequence ID" value="GAG56845.1"/>
    <property type="molecule type" value="Genomic_DNA"/>
</dbReference>
<evidence type="ECO:0000256" key="4">
    <source>
        <dbReference type="ARBA" id="ARBA00022679"/>
    </source>
</evidence>
<comment type="caution">
    <text evidence="8">The sequence shown here is derived from an EMBL/GenBank/DDBJ whole genome shotgun (WGS) entry which is preliminary data.</text>
</comment>
<dbReference type="CDD" id="cd00130">
    <property type="entry name" value="PAS"/>
    <property type="match status" value="2"/>
</dbReference>
<reference evidence="8" key="1">
    <citation type="journal article" date="2014" name="Front. Microbiol.">
        <title>High frequency of phylogenetically diverse reductive dehalogenase-homologous genes in deep subseafloor sedimentary metagenomes.</title>
        <authorList>
            <person name="Kawai M."/>
            <person name="Futagami T."/>
            <person name="Toyoda A."/>
            <person name="Takaki Y."/>
            <person name="Nishi S."/>
            <person name="Hori S."/>
            <person name="Arai W."/>
            <person name="Tsubouchi T."/>
            <person name="Morono Y."/>
            <person name="Uchiyama I."/>
            <person name="Ito T."/>
            <person name="Fujiyama A."/>
            <person name="Inagaki F."/>
            <person name="Takami H."/>
        </authorList>
    </citation>
    <scope>NUCLEOTIDE SEQUENCE</scope>
    <source>
        <strain evidence="8">Expedition CK06-06</strain>
    </source>
</reference>
<dbReference type="GO" id="GO:0006355">
    <property type="term" value="P:regulation of DNA-templated transcription"/>
    <property type="evidence" value="ECO:0007669"/>
    <property type="project" value="InterPro"/>
</dbReference>
<dbReference type="PROSITE" id="PS50113">
    <property type="entry name" value="PAC"/>
    <property type="match status" value="2"/>
</dbReference>
<dbReference type="PANTHER" id="PTHR43304:SF1">
    <property type="entry name" value="PAC DOMAIN-CONTAINING PROTEIN"/>
    <property type="match status" value="1"/>
</dbReference>
<dbReference type="PROSITE" id="PS50112">
    <property type="entry name" value="PAS"/>
    <property type="match status" value="1"/>
</dbReference>
<keyword evidence="5" id="KW-0418">Kinase</keyword>
<proteinExistence type="predicted"/>
<dbReference type="InterPro" id="IPR052162">
    <property type="entry name" value="Sensor_kinase/Photoreceptor"/>
</dbReference>
<feature type="domain" description="PAC" evidence="7">
    <location>
        <begin position="198"/>
        <end position="254"/>
    </location>
</feature>
<dbReference type="InterPro" id="IPR000014">
    <property type="entry name" value="PAS"/>
</dbReference>
<evidence type="ECO:0000259" key="7">
    <source>
        <dbReference type="PROSITE" id="PS50113"/>
    </source>
</evidence>
<feature type="domain" description="PAS" evidence="6">
    <location>
        <begin position="255"/>
        <end position="325"/>
    </location>
</feature>
<dbReference type="AlphaFoldDB" id="X0YL98"/>
<organism evidence="8">
    <name type="scientific">marine sediment metagenome</name>
    <dbReference type="NCBI Taxonomy" id="412755"/>
    <lineage>
        <taxon>unclassified sequences</taxon>
        <taxon>metagenomes</taxon>
        <taxon>ecological metagenomes</taxon>
    </lineage>
</organism>
<dbReference type="Pfam" id="PF00989">
    <property type="entry name" value="PAS"/>
    <property type="match status" value="1"/>
</dbReference>
<evidence type="ECO:0000256" key="5">
    <source>
        <dbReference type="ARBA" id="ARBA00022777"/>
    </source>
</evidence>
<dbReference type="SUPFAM" id="SSF55785">
    <property type="entry name" value="PYP-like sensor domain (PAS domain)"/>
    <property type="match status" value="3"/>
</dbReference>
<dbReference type="InterPro" id="IPR013656">
    <property type="entry name" value="PAS_4"/>
</dbReference>
<keyword evidence="4" id="KW-0808">Transferase</keyword>
<evidence type="ECO:0000256" key="2">
    <source>
        <dbReference type="ARBA" id="ARBA00012438"/>
    </source>
</evidence>
<dbReference type="InterPro" id="IPR000700">
    <property type="entry name" value="PAS-assoc_C"/>
</dbReference>
<feature type="non-terminal residue" evidence="8">
    <location>
        <position position="399"/>
    </location>
</feature>
<dbReference type="SMART" id="SM00086">
    <property type="entry name" value="PAC"/>
    <property type="match status" value="2"/>
</dbReference>
<dbReference type="Gene3D" id="3.30.450.20">
    <property type="entry name" value="PAS domain"/>
    <property type="match status" value="3"/>
</dbReference>
<evidence type="ECO:0000256" key="1">
    <source>
        <dbReference type="ARBA" id="ARBA00000085"/>
    </source>
</evidence>
<sequence length="399" mass="47007">KLVCEYANFEDFKEEKHIIDFIHPNDSKNVSKLIKNIFKFGYSNTESRIKSDMEQFRWYEIKGKRIVEDHENKAILICKDITKYKDIEREIKQSQTRYTQLADSLPEIKYWKLLQSKEGITAVQKSREMLELVINNIPQLIYWKDKDLVYLGCNSNFAKLNGLENPTSIIGRTGDDLNWIKEKSIHIEECERKVINNNEPEYNVLESLITTDGNQVWFEINRIPLHDIKGKVVGILSTYEDITIRKIADQRLKESEEKYRGILENIKETYFEVDIDGAFTFFNDSFIDLIGYQREELLGVNYQKFVDDENKNKILDAYAQVLETGQPKSNFQFQFRNKNGNIATCESSVYLRHDINRKIVGFSGIARDITEKFQLEQKLKVSEQKYHHLFESSPYAIWL</sequence>
<evidence type="ECO:0000256" key="3">
    <source>
        <dbReference type="ARBA" id="ARBA00022553"/>
    </source>
</evidence>
<name>X0YL98_9ZZZZ</name>
<dbReference type="EC" id="2.7.13.3" evidence="2"/>
<dbReference type="Pfam" id="PF08448">
    <property type="entry name" value="PAS_4"/>
    <property type="match status" value="1"/>
</dbReference>
<dbReference type="InterPro" id="IPR001610">
    <property type="entry name" value="PAC"/>
</dbReference>
<comment type="catalytic activity">
    <reaction evidence="1">
        <text>ATP + protein L-histidine = ADP + protein N-phospho-L-histidine.</text>
        <dbReference type="EC" id="2.7.13.3"/>
    </reaction>
</comment>
<evidence type="ECO:0000313" key="8">
    <source>
        <dbReference type="EMBL" id="GAG56845.1"/>
    </source>
</evidence>
<feature type="domain" description="PAC" evidence="7">
    <location>
        <begin position="329"/>
        <end position="381"/>
    </location>
</feature>
<dbReference type="GO" id="GO:0004673">
    <property type="term" value="F:protein histidine kinase activity"/>
    <property type="evidence" value="ECO:0007669"/>
    <property type="project" value="UniProtKB-EC"/>
</dbReference>
<accession>X0YL98</accession>